<name>A0A420GAG5_9SPHI</name>
<dbReference type="PANTHER" id="PTHR24222">
    <property type="entry name" value="ABC TRANSPORTER B FAMILY"/>
    <property type="match status" value="1"/>
</dbReference>
<dbReference type="EMBL" id="VLKR01000009">
    <property type="protein sequence ID" value="TWI20636.1"/>
    <property type="molecule type" value="Genomic_DNA"/>
</dbReference>
<dbReference type="Proteomes" id="UP000315908">
    <property type="component" value="Unassembled WGS sequence"/>
</dbReference>
<keyword evidence="2" id="KW-0067">ATP-binding</keyword>
<dbReference type="OrthoDB" id="710171at2"/>
<comment type="caution">
    <text evidence="1">The sequence shown here is derived from an EMBL/GenBank/DDBJ whole genome shotgun (WGS) entry which is preliminary data.</text>
</comment>
<dbReference type="EMBL" id="MCAQ01000001">
    <property type="protein sequence ID" value="RKF42146.1"/>
    <property type="molecule type" value="Genomic_DNA"/>
</dbReference>
<evidence type="ECO:0000313" key="2">
    <source>
        <dbReference type="EMBL" id="TWI20636.1"/>
    </source>
</evidence>
<dbReference type="GO" id="GO:0005524">
    <property type="term" value="F:ATP binding"/>
    <property type="evidence" value="ECO:0007669"/>
    <property type="project" value="UniProtKB-KW"/>
</dbReference>
<dbReference type="GeneID" id="88832066"/>
<evidence type="ECO:0000313" key="3">
    <source>
        <dbReference type="Proteomes" id="UP000286402"/>
    </source>
</evidence>
<accession>A0A420GAG5</accession>
<sequence length="86" mass="9935">MDTNRNQDMADNFPLIQDSIYNNIKIANPNATKHDIILAAEKAKVLDFAWEFPKGLDTWIDDSRYPLSSIQQQQIQLARKFLRALS</sequence>
<dbReference type="PANTHER" id="PTHR24222:SF76">
    <property type="entry name" value="MYCOBACTIN IMPORT ATP-BINDING_PERMEASE PROTEIN IRTB"/>
    <property type="match status" value="1"/>
</dbReference>
<protein>
    <submittedName>
        <fullName evidence="2">ATP-binding cassette subfamily B protein</fullName>
    </submittedName>
</protein>
<dbReference type="RefSeq" id="WP_046675378.1">
    <property type="nucleotide sequence ID" value="NZ_CP070350.1"/>
</dbReference>
<reference evidence="1 3" key="2">
    <citation type="submission" date="2016-07" db="EMBL/GenBank/DDBJ databases">
        <title>Genome analysis of Sphingobacterium siyangense T12B17.</title>
        <authorList>
            <person name="Xu D."/>
            <person name="Su Y."/>
            <person name="Zheng S."/>
        </authorList>
    </citation>
    <scope>NUCLEOTIDE SEQUENCE [LARGE SCALE GENOMIC DNA]</scope>
    <source>
        <strain evidence="1 3">T12B17</strain>
    </source>
</reference>
<dbReference type="Gene3D" id="3.40.50.300">
    <property type="entry name" value="P-loop containing nucleotide triphosphate hydrolases"/>
    <property type="match status" value="1"/>
</dbReference>
<dbReference type="GO" id="GO:0005886">
    <property type="term" value="C:plasma membrane"/>
    <property type="evidence" value="ECO:0007669"/>
    <property type="project" value="TreeGrafter"/>
</dbReference>
<organism evidence="1 3">
    <name type="scientific">Sphingobacterium siyangense</name>
    <dbReference type="NCBI Taxonomy" id="459529"/>
    <lineage>
        <taxon>Bacteria</taxon>
        <taxon>Pseudomonadati</taxon>
        <taxon>Bacteroidota</taxon>
        <taxon>Sphingobacteriia</taxon>
        <taxon>Sphingobacteriales</taxon>
        <taxon>Sphingobacteriaceae</taxon>
        <taxon>Sphingobacterium</taxon>
    </lineage>
</organism>
<reference evidence="2" key="3">
    <citation type="submission" date="2019-07" db="EMBL/GenBank/DDBJ databases">
        <authorList>
            <person name="Whitman W."/>
            <person name="Huntemann M."/>
            <person name="Clum A."/>
            <person name="Pillay M."/>
            <person name="Palaniappan K."/>
            <person name="Varghese N."/>
            <person name="Mikhailova N."/>
            <person name="Stamatis D."/>
            <person name="Reddy T."/>
            <person name="Daum C."/>
            <person name="Shapiro N."/>
            <person name="Ivanova N."/>
            <person name="Kyrpides N."/>
            <person name="Woyke T."/>
        </authorList>
    </citation>
    <scope>NUCLEOTIDE SEQUENCE</scope>
    <source>
        <strain evidence="2">CGMCC 1.6855</strain>
    </source>
</reference>
<dbReference type="SUPFAM" id="SSF52540">
    <property type="entry name" value="P-loop containing nucleoside triphosphate hydrolases"/>
    <property type="match status" value="1"/>
</dbReference>
<gene>
    <name evidence="1" type="ORF">BCY89_01250</name>
    <name evidence="2" type="ORF">IQ31_02027</name>
</gene>
<dbReference type="Proteomes" id="UP000286402">
    <property type="component" value="Unassembled WGS sequence"/>
</dbReference>
<proteinExistence type="predicted"/>
<evidence type="ECO:0000313" key="4">
    <source>
        <dbReference type="Proteomes" id="UP000315908"/>
    </source>
</evidence>
<evidence type="ECO:0000313" key="1">
    <source>
        <dbReference type="EMBL" id="RKF42146.1"/>
    </source>
</evidence>
<dbReference type="GO" id="GO:0042626">
    <property type="term" value="F:ATPase-coupled transmembrane transporter activity"/>
    <property type="evidence" value="ECO:0007669"/>
    <property type="project" value="TreeGrafter"/>
</dbReference>
<dbReference type="InterPro" id="IPR027417">
    <property type="entry name" value="P-loop_NTPase"/>
</dbReference>
<dbReference type="AlphaFoldDB" id="A0A420GAG5"/>
<dbReference type="InterPro" id="IPR039421">
    <property type="entry name" value="Type_1_exporter"/>
</dbReference>
<keyword evidence="3" id="KW-1185">Reference proteome</keyword>
<reference evidence="2 4" key="1">
    <citation type="journal article" date="2015" name="Stand. Genomic Sci.">
        <title>Genomic Encyclopedia of Bacterial and Archaeal Type Strains, Phase III: the genomes of soil and plant-associated and newly described type strains.</title>
        <authorList>
            <person name="Whitman W.B."/>
            <person name="Woyke T."/>
            <person name="Klenk H.P."/>
            <person name="Zhou Y."/>
            <person name="Lilburn T.G."/>
            <person name="Beck B.J."/>
            <person name="De Vos P."/>
            <person name="Vandamme P."/>
            <person name="Eisen J.A."/>
            <person name="Garrity G."/>
            <person name="Hugenholtz P."/>
            <person name="Kyrpides N.C."/>
        </authorList>
    </citation>
    <scope>NUCLEOTIDE SEQUENCE [LARGE SCALE GENOMIC DNA]</scope>
    <source>
        <strain evidence="2 4">CGMCC 1.6855</strain>
    </source>
</reference>
<keyword evidence="2" id="KW-0547">Nucleotide-binding</keyword>